<feature type="domain" description="Helicase C-terminal" evidence="6">
    <location>
        <begin position="193"/>
        <end position="355"/>
    </location>
</feature>
<accession>A0ABM8ZH12</accession>
<dbReference type="CDD" id="cd17917">
    <property type="entry name" value="DEXHc_RHA-like"/>
    <property type="match status" value="1"/>
</dbReference>
<dbReference type="EC" id="3.6.4.13" evidence="7"/>
<evidence type="ECO:0000313" key="7">
    <source>
        <dbReference type="EMBL" id="CAH0525816.1"/>
    </source>
</evidence>
<dbReference type="Gene3D" id="3.40.50.300">
    <property type="entry name" value="P-loop containing nucleotide triphosphate hydrolases"/>
    <property type="match status" value="2"/>
</dbReference>
<dbReference type="InterPro" id="IPR007502">
    <property type="entry name" value="Helicase-assoc_dom"/>
</dbReference>
<sequence length="781" mass="88066">MTSLPIDSIQQQFQSALKTDHLIVEAETGSGKSTRLPLWAMESGRVLVIEPRRIACTSLASHLAQTLNEQEGETIGYAIKLASCFTERTKVVFATPGVALRWFEQDRLAQFSTIIVDEFHERRWDTDLLVAMLKHHQKHRVVITSATIEGEKLARYFDAKRLTAQGRNYEVTIEYAAKDSSHLPDARHLDTRIAEQVLEQLDKQQGDILVFVPGRKEIQQAMQILRAKLDHVLVVPLHASVTDAERNLALSQQSQQKIVLATNVAETSLTIPNISLVIDSGLERRNQQRNGRTTLMLSHISQSSAKQRAGRAGRVMHGRCIRLYGQHAALIKTTPPELQREALTEPMLAAASCHYSLPQLRFLDPLPQKTLDSANKQLLDLGALDEQGVITEHGRRLAPLPVDILYADLVNKMASKATQEACIDLVAALSVAGRLYQVSNNEQQREQLAKQEPFGCDVQLLISLVRGREFTGVTLDKERCLEAQGLSEQMRELYQLPRLEVASRYQREALIEQIVLANATLLFVRREKRQDAMSNGQIEALLPRETRIPADFEAALVLDTHSLPGRGVKQTLTLATVMMPVSFKQVAALNLGQWQADGLLDTEHGMVSQEKLVYAGRTIATRQGELATEHICGVIADQICAGERYPELAQAMYQKQYHWQLYQTLSSPSFQMQDIDLKAWFEKQLNDLGVTQWDDLELIEAEDFSFEGIPDWEYDDFAQRFPLKVILSGLTLSVEYLAKAKLVKLTYESGARKEDPKRKELPVWSGWRIKYQKASRVIDIK</sequence>
<keyword evidence="8" id="KW-1185">Reference proteome</keyword>
<dbReference type="GO" id="GO:0003724">
    <property type="term" value="F:RNA helicase activity"/>
    <property type="evidence" value="ECO:0007669"/>
    <property type="project" value="UniProtKB-EC"/>
</dbReference>
<reference evidence="7" key="1">
    <citation type="submission" date="2021-12" db="EMBL/GenBank/DDBJ databases">
        <authorList>
            <person name="Rodrigo-Torres L."/>
            <person name="Arahal R. D."/>
            <person name="Lucena T."/>
        </authorList>
    </citation>
    <scope>NUCLEOTIDE SEQUENCE</scope>
    <source>
        <strain evidence="7">CECT 8226</strain>
    </source>
</reference>
<dbReference type="SMART" id="SM00487">
    <property type="entry name" value="DEXDc"/>
    <property type="match status" value="1"/>
</dbReference>
<dbReference type="EMBL" id="CAKLCM010000002">
    <property type="protein sequence ID" value="CAH0525816.1"/>
    <property type="molecule type" value="Genomic_DNA"/>
</dbReference>
<dbReference type="InterPro" id="IPR048333">
    <property type="entry name" value="HA2_WH"/>
</dbReference>
<keyword evidence="1" id="KW-0547">Nucleotide-binding</keyword>
<evidence type="ECO:0000313" key="8">
    <source>
        <dbReference type="Proteomes" id="UP000838160"/>
    </source>
</evidence>
<organism evidence="7 8">
    <name type="scientific">Vibrio hippocampi</name>
    <dbReference type="NCBI Taxonomy" id="654686"/>
    <lineage>
        <taxon>Bacteria</taxon>
        <taxon>Pseudomonadati</taxon>
        <taxon>Pseudomonadota</taxon>
        <taxon>Gammaproteobacteria</taxon>
        <taxon>Vibrionales</taxon>
        <taxon>Vibrionaceae</taxon>
        <taxon>Vibrio</taxon>
    </lineage>
</organism>
<dbReference type="Gene3D" id="1.20.120.1080">
    <property type="match status" value="1"/>
</dbReference>
<feature type="domain" description="Helicase ATP-binding" evidence="5">
    <location>
        <begin position="13"/>
        <end position="166"/>
    </location>
</feature>
<evidence type="ECO:0000256" key="2">
    <source>
        <dbReference type="ARBA" id="ARBA00022801"/>
    </source>
</evidence>
<dbReference type="PANTHER" id="PTHR43519">
    <property type="entry name" value="ATP-DEPENDENT RNA HELICASE HRPB"/>
    <property type="match status" value="1"/>
</dbReference>
<dbReference type="GO" id="GO:0016787">
    <property type="term" value="F:hydrolase activity"/>
    <property type="evidence" value="ECO:0007669"/>
    <property type="project" value="UniProtKB-KW"/>
</dbReference>
<evidence type="ECO:0000256" key="1">
    <source>
        <dbReference type="ARBA" id="ARBA00022741"/>
    </source>
</evidence>
<dbReference type="InterPro" id="IPR027417">
    <property type="entry name" value="P-loop_NTPase"/>
</dbReference>
<comment type="caution">
    <text evidence="7">The sequence shown here is derived from an EMBL/GenBank/DDBJ whole genome shotgun (WGS) entry which is preliminary data.</text>
</comment>
<dbReference type="Proteomes" id="UP000838160">
    <property type="component" value="Unassembled WGS sequence"/>
</dbReference>
<dbReference type="InterPro" id="IPR011545">
    <property type="entry name" value="DEAD/DEAH_box_helicase_dom"/>
</dbReference>
<dbReference type="PROSITE" id="PS51192">
    <property type="entry name" value="HELICASE_ATP_BIND_1"/>
    <property type="match status" value="1"/>
</dbReference>
<dbReference type="RefSeq" id="WP_237484313.1">
    <property type="nucleotide sequence ID" value="NZ_CAKLCM010000002.1"/>
</dbReference>
<dbReference type="PANTHER" id="PTHR43519:SF1">
    <property type="entry name" value="ATP-DEPENDENT RNA HELICASE HRPB"/>
    <property type="match status" value="1"/>
</dbReference>
<dbReference type="CDD" id="cd18791">
    <property type="entry name" value="SF2_C_RHA"/>
    <property type="match status" value="1"/>
</dbReference>
<evidence type="ECO:0000256" key="4">
    <source>
        <dbReference type="ARBA" id="ARBA00022840"/>
    </source>
</evidence>
<evidence type="ECO:0000256" key="3">
    <source>
        <dbReference type="ARBA" id="ARBA00022806"/>
    </source>
</evidence>
<protein>
    <submittedName>
        <fullName evidence="7">ATP-dependent RNA helicase SrmB</fullName>
        <ecNumber evidence="7">3.6.4.13</ecNumber>
    </submittedName>
</protein>
<gene>
    <name evidence="7" type="primary">srmB_1</name>
    <name evidence="7" type="ORF">VHP8226_01347</name>
</gene>
<dbReference type="Pfam" id="PF00271">
    <property type="entry name" value="Helicase_C"/>
    <property type="match status" value="1"/>
</dbReference>
<dbReference type="Pfam" id="PF04408">
    <property type="entry name" value="WHD_HA2"/>
    <property type="match status" value="1"/>
</dbReference>
<proteinExistence type="predicted"/>
<keyword evidence="4" id="KW-0067">ATP-binding</keyword>
<evidence type="ECO:0000259" key="5">
    <source>
        <dbReference type="PROSITE" id="PS51192"/>
    </source>
</evidence>
<dbReference type="InterPro" id="IPR014001">
    <property type="entry name" value="Helicase_ATP-bd"/>
</dbReference>
<name>A0ABM8ZH12_9VIBR</name>
<dbReference type="InterPro" id="IPR001650">
    <property type="entry name" value="Helicase_C-like"/>
</dbReference>
<keyword evidence="2 7" id="KW-0378">Hydrolase</keyword>
<dbReference type="SMART" id="SM00490">
    <property type="entry name" value="HELICc"/>
    <property type="match status" value="1"/>
</dbReference>
<keyword evidence="3 7" id="KW-0347">Helicase</keyword>
<dbReference type="SMART" id="SM00847">
    <property type="entry name" value="HA2"/>
    <property type="match status" value="1"/>
</dbReference>
<evidence type="ECO:0000259" key="6">
    <source>
        <dbReference type="PROSITE" id="PS51194"/>
    </source>
</evidence>
<dbReference type="SUPFAM" id="SSF52540">
    <property type="entry name" value="P-loop containing nucleoside triphosphate hydrolases"/>
    <property type="match status" value="1"/>
</dbReference>
<dbReference type="PROSITE" id="PS51194">
    <property type="entry name" value="HELICASE_CTER"/>
    <property type="match status" value="1"/>
</dbReference>
<dbReference type="Pfam" id="PF00270">
    <property type="entry name" value="DEAD"/>
    <property type="match status" value="1"/>
</dbReference>